<evidence type="ECO:0000313" key="3">
    <source>
        <dbReference type="EMBL" id="CAE0765939.1"/>
    </source>
</evidence>
<name>A0A7S4BHC3_CHRCT</name>
<proteinExistence type="predicted"/>
<evidence type="ECO:0000256" key="2">
    <source>
        <dbReference type="SAM" id="MobiDB-lite"/>
    </source>
</evidence>
<feature type="region of interest" description="Disordered" evidence="2">
    <location>
        <begin position="380"/>
        <end position="418"/>
    </location>
</feature>
<accession>A0A7S4BHC3</accession>
<feature type="compositionally biased region" description="Gly residues" evidence="2">
    <location>
        <begin position="51"/>
        <end position="68"/>
    </location>
</feature>
<feature type="compositionally biased region" description="Low complexity" evidence="2">
    <location>
        <begin position="141"/>
        <end position="151"/>
    </location>
</feature>
<feature type="compositionally biased region" description="Acidic residues" evidence="2">
    <location>
        <begin position="194"/>
        <end position="205"/>
    </location>
</feature>
<evidence type="ECO:0008006" key="4">
    <source>
        <dbReference type="Google" id="ProtNLM"/>
    </source>
</evidence>
<evidence type="ECO:0000256" key="1">
    <source>
        <dbReference type="SAM" id="Coils"/>
    </source>
</evidence>
<feature type="region of interest" description="Disordered" evidence="2">
    <location>
        <begin position="51"/>
        <end position="72"/>
    </location>
</feature>
<protein>
    <recommendedName>
        <fullName evidence="4">UVR domain-containing protein</fullName>
    </recommendedName>
</protein>
<feature type="region of interest" description="Disordered" evidence="2">
    <location>
        <begin position="219"/>
        <end position="307"/>
    </location>
</feature>
<keyword evidence="1" id="KW-0175">Coiled coil</keyword>
<reference evidence="3" key="1">
    <citation type="submission" date="2021-01" db="EMBL/GenBank/DDBJ databases">
        <authorList>
            <person name="Corre E."/>
            <person name="Pelletier E."/>
            <person name="Niang G."/>
            <person name="Scheremetjew M."/>
            <person name="Finn R."/>
            <person name="Kale V."/>
            <person name="Holt S."/>
            <person name="Cochrane G."/>
            <person name="Meng A."/>
            <person name="Brown T."/>
            <person name="Cohen L."/>
        </authorList>
    </citation>
    <scope>NUCLEOTIDE SEQUENCE</scope>
    <source>
        <strain evidence="3">CCMP645</strain>
    </source>
</reference>
<feature type="coiled-coil region" evidence="1">
    <location>
        <begin position="433"/>
        <end position="486"/>
    </location>
</feature>
<feature type="region of interest" description="Disordered" evidence="2">
    <location>
        <begin position="141"/>
        <end position="206"/>
    </location>
</feature>
<organism evidence="3">
    <name type="scientific">Chrysotila carterae</name>
    <name type="common">Marine alga</name>
    <name type="synonym">Syracosphaera carterae</name>
    <dbReference type="NCBI Taxonomy" id="13221"/>
    <lineage>
        <taxon>Eukaryota</taxon>
        <taxon>Haptista</taxon>
        <taxon>Haptophyta</taxon>
        <taxon>Prymnesiophyceae</taxon>
        <taxon>Isochrysidales</taxon>
        <taxon>Isochrysidaceae</taxon>
        <taxon>Chrysotila</taxon>
    </lineage>
</organism>
<gene>
    <name evidence="3" type="ORF">PCAR00345_LOCUS18551</name>
</gene>
<feature type="compositionally biased region" description="Low complexity" evidence="2">
    <location>
        <begin position="396"/>
        <end position="410"/>
    </location>
</feature>
<feature type="compositionally biased region" description="Acidic residues" evidence="2">
    <location>
        <begin position="219"/>
        <end position="229"/>
    </location>
</feature>
<sequence length="489" mass="50156">MRVALKVLSAERAEAEAAVASGERRRDLRLHALLLTRLADAVRALSDLSHGDGGNGARAVGDGDGAGAGEADDGDCAADVCPPATPASDAMAAEGEARLLLTAHRNSLFQQAMVLRERLGLEELTEQMALAASRGTESDAAAAAAEAAEGAVQVDSHGKGENADGACGSAVADDPSVAVSKGVSQESSDVTFGVEEESDADEEAEAREWRRVIAEMEAAEAAEAEEGEGEAASAAVVPQDCESETGAASAAHQVEIDADDDARSNGVAPEPQHAESQTDACADEDRDGRRNSGSLSEAPCASPSFPNVSDGLSAARLDARLTVVASMITSPERQVRALVADALSRVLDAAAGRSAPAHAFATLSSDCDVEAAEACSADVAETENGEQWRGSDGVEADASGAAGQAAFATEDAPDDAPDGEAAMPGCGDAVTTEADTKAQIERLEQERAELDSAIEAAVEQEDYDEADRKETALRTVEARLQSLRLDVSK</sequence>
<dbReference type="EMBL" id="HBIZ01029171">
    <property type="protein sequence ID" value="CAE0765939.1"/>
    <property type="molecule type" value="Transcribed_RNA"/>
</dbReference>
<dbReference type="AlphaFoldDB" id="A0A7S4BHC3"/>